<evidence type="ECO:0000256" key="3">
    <source>
        <dbReference type="SAM" id="MobiDB-lite"/>
    </source>
</evidence>
<feature type="coiled-coil region" evidence="2">
    <location>
        <begin position="1256"/>
        <end position="1287"/>
    </location>
</feature>
<dbReference type="PANTHER" id="PTHR10039">
    <property type="entry name" value="AMELOGENIN"/>
    <property type="match status" value="1"/>
</dbReference>
<evidence type="ECO:0000256" key="1">
    <source>
        <dbReference type="ARBA" id="ARBA00022737"/>
    </source>
</evidence>
<gene>
    <name evidence="6" type="ORF">B0J15DRAFT_424828</name>
</gene>
<feature type="coiled-coil region" evidence="2">
    <location>
        <begin position="1430"/>
        <end position="1467"/>
    </location>
</feature>
<dbReference type="PANTHER" id="PTHR10039:SF17">
    <property type="entry name" value="FUNGAL STAND N-TERMINAL GOODBYE DOMAIN-CONTAINING PROTEIN-RELATED"/>
    <property type="match status" value="1"/>
</dbReference>
<feature type="domain" description="Nephrocystin 3-like N-terminal" evidence="5">
    <location>
        <begin position="349"/>
        <end position="525"/>
    </location>
</feature>
<comment type="caution">
    <text evidence="6">The sequence shown here is derived from an EMBL/GenBank/DDBJ whole genome shotgun (WGS) entry which is preliminary data.</text>
</comment>
<keyword evidence="7" id="KW-1185">Reference proteome</keyword>
<dbReference type="InterPro" id="IPR031350">
    <property type="entry name" value="Goodbye_dom"/>
</dbReference>
<reference evidence="6" key="1">
    <citation type="journal article" date="2021" name="Nat. Commun.">
        <title>Genetic determinants of endophytism in the Arabidopsis root mycobiome.</title>
        <authorList>
            <person name="Mesny F."/>
            <person name="Miyauchi S."/>
            <person name="Thiergart T."/>
            <person name="Pickel B."/>
            <person name="Atanasova L."/>
            <person name="Karlsson M."/>
            <person name="Huettel B."/>
            <person name="Barry K.W."/>
            <person name="Haridas S."/>
            <person name="Chen C."/>
            <person name="Bauer D."/>
            <person name="Andreopoulos W."/>
            <person name="Pangilinan J."/>
            <person name="LaButti K."/>
            <person name="Riley R."/>
            <person name="Lipzen A."/>
            <person name="Clum A."/>
            <person name="Drula E."/>
            <person name="Henrissat B."/>
            <person name="Kohler A."/>
            <person name="Grigoriev I.V."/>
            <person name="Martin F.M."/>
            <person name="Hacquard S."/>
        </authorList>
    </citation>
    <scope>NUCLEOTIDE SEQUENCE</scope>
    <source>
        <strain evidence="6">FSSC 5 MPI-SDFR-AT-0091</strain>
    </source>
</reference>
<evidence type="ECO:0008006" key="8">
    <source>
        <dbReference type="Google" id="ProtNLM"/>
    </source>
</evidence>
<dbReference type="InterPro" id="IPR056884">
    <property type="entry name" value="NPHP3-like_N"/>
</dbReference>
<keyword evidence="1" id="KW-0677">Repeat</keyword>
<dbReference type="Pfam" id="PF17109">
    <property type="entry name" value="Goodbye"/>
    <property type="match status" value="1"/>
</dbReference>
<proteinExistence type="predicted"/>
<dbReference type="EMBL" id="JAGTJS010000011">
    <property type="protein sequence ID" value="KAH7253147.1"/>
    <property type="molecule type" value="Genomic_DNA"/>
</dbReference>
<evidence type="ECO:0000259" key="5">
    <source>
        <dbReference type="Pfam" id="PF24883"/>
    </source>
</evidence>
<dbReference type="Proteomes" id="UP000736672">
    <property type="component" value="Unassembled WGS sequence"/>
</dbReference>
<name>A0A9P9HAI3_FUSSL</name>
<dbReference type="OrthoDB" id="448455at2759"/>
<evidence type="ECO:0000256" key="2">
    <source>
        <dbReference type="SAM" id="Coils"/>
    </source>
</evidence>
<feature type="region of interest" description="Disordered" evidence="3">
    <location>
        <begin position="860"/>
        <end position="910"/>
    </location>
</feature>
<feature type="domain" description="Fungal STAND N-terminal Goodbye" evidence="4">
    <location>
        <begin position="23"/>
        <end position="155"/>
    </location>
</feature>
<evidence type="ECO:0000313" key="6">
    <source>
        <dbReference type="EMBL" id="KAH7253147.1"/>
    </source>
</evidence>
<evidence type="ECO:0000259" key="4">
    <source>
        <dbReference type="Pfam" id="PF17109"/>
    </source>
</evidence>
<organism evidence="6 7">
    <name type="scientific">Fusarium solani</name>
    <name type="common">Filamentous fungus</name>
    <dbReference type="NCBI Taxonomy" id="169388"/>
    <lineage>
        <taxon>Eukaryota</taxon>
        <taxon>Fungi</taxon>
        <taxon>Dikarya</taxon>
        <taxon>Ascomycota</taxon>
        <taxon>Pezizomycotina</taxon>
        <taxon>Sordariomycetes</taxon>
        <taxon>Hypocreomycetidae</taxon>
        <taxon>Hypocreales</taxon>
        <taxon>Nectriaceae</taxon>
        <taxon>Fusarium</taxon>
        <taxon>Fusarium solani species complex</taxon>
    </lineage>
</organism>
<accession>A0A9P9HAI3</accession>
<evidence type="ECO:0000313" key="7">
    <source>
        <dbReference type="Proteomes" id="UP000736672"/>
    </source>
</evidence>
<sequence>MSNSQAIDPAMDSAWRTDIGTLWTAAVAKHNQKVGIKFKLDQSKAMNTPWNSTTMQATLNRLTAEFEKERDSLGHFSDRIKGPIQVTLKVAKGAAEVILRTASTIGAIAGSVFAPAPIIAEALVFVLSATQKVSGQLDEIKKFFEVTANFFRRLSVLEGRLPDGPQFGQQLVDVFDRLLGFIVDAQIFVGRGKFMNFFKELAKPSTPLSDAHALFQEQLTRLDQAALYCTLGISVDINKNVADLRASVDLVIDDTHHIVGQIDGLGTNIVDLQLQIGSFRRDFSTFSHEIRHKPKTEDASKQISDAVTVDHASYQSNVLRTLRASFNIGDTESMHQRRLTRMLSSRLPGTCEWIHHQQAYHTLLDGTSQFLLLQGGRHTGRSMLSSFIFEHLKTSKQQLPINKSGTHTEAAGISVAYFCFGQEFGGRNSIDDMIRCCVVQIVEQDAAYRRWAMDHCLAQKSRGESTNPTWDDHFVARFKPSEGNSHQPWLFLVLDDVDISESKDHLLKFQTSIKKRKLRISLVLTTSSNMEINIPEESKIVLGAGNTNAENHDLRSFTKHLAMNLSPLNDLAPETRESLVNGVCEKATTYLYVDYALRRFNVLGGSDLSPLNTLKTNHVEIYGDLFHECIDHRNEQEQTQLHCLFTWLALCNDQPLCLGTAKALLKLVSQWNITTDAEEGSKEKGETKSRDGVGLAAGNRLQVELAGNLSLLLSRSAPMSRHGQNGGQAGDDDLIQFRHPALQAYWPTTTWASLPANVLMFKMLSHVLTEETDVREQKDKNHEQLVYQAATLWFKFLRAASSQYLHVDSTMDSHQMMPEMAPPRSIMAITPPRSIMAITPPRSIMAGLATSRRAIAPISRNQKTSARTSVADHISPPRKGPVRRSQRAPVSEHEVSGPQRVTFSRPEVPTNEKSRPAAIVAKTVVRGIAHVFSNENGALKILEVNVPEVDWGKCQSLLGTNFDEIRGTLKILSYWLRLVDESDLTFLSEGPRDWLNAIEPERDDPEPHCSILEQLAARHNDNWGAAQFPSSAYNSFRFAHQALRDRDTYMSQGRGPYPQHSEPEARTEAILEVGEGLRARLRGRDDESERLKAATASVAIAMALRYDGLYEPALAEALNAAKIIEGQDGHGRAVFNVFKNAYDGAMRARDGESDTTPKTSIGDYETSLQQLMESGNSFSLGSKEAKLRFDVYNRIGRICYGMSEDKTDLAVEAGANSLPEKELEKKGYLEAARVAFVTALGTKEEGRNMIRTYWLKAKVEALLRDDKRALESAKKAVETAKKSEEETTIAFFDELIYELSKGQNGPENVLQLLDLVGHAQLVKGFMAETHRRIHKAAKKQGKSAAENVKKTYAEAVNRLIEGEDSSAQMLSIWWADYVRFAWAGFQADAAEEAEEILRRALRVKVAGSVDTTIRIGWRLADMFLEQFLGSEKEKQEAAELKDTLAKKQAALDKMEGLMSQLQGLQADFEPYQSQISIPLSIMRRKLSPALSFFEGADQTFRGCVTTLTDEHQDNDAPSFQVLAKVLCLVPGLKKHAEIAASCQFYVIDDQLFTGETQSPVTCSYCEKHVGGDVETEAVYLCCYCTNTFACKSCYDNKECLRSSKTTDEQIDAIVLQPPCRPEHMYVSARGDDWGGTRDGKMVIKGGQKRELSFQEWLDEVKGEWEVAWQKSWGEPTL</sequence>
<dbReference type="Pfam" id="PF24883">
    <property type="entry name" value="NPHP3_N"/>
    <property type="match status" value="1"/>
</dbReference>
<keyword evidence="2" id="KW-0175">Coiled coil</keyword>
<protein>
    <recommendedName>
        <fullName evidence="8">Fungal STAND N-terminal Goodbye domain-containing protein</fullName>
    </recommendedName>
</protein>